<evidence type="ECO:0000313" key="6">
    <source>
        <dbReference type="Proteomes" id="UP000306798"/>
    </source>
</evidence>
<reference evidence="5 6" key="1">
    <citation type="submission" date="2019-04" db="EMBL/GenBank/DDBJ databases">
        <title>Microbes associate with the intestines of laboratory mice.</title>
        <authorList>
            <person name="Navarre W."/>
            <person name="Wong E."/>
            <person name="Huang K.C."/>
            <person name="Tropini C."/>
            <person name="Ng K."/>
            <person name="Yu B."/>
        </authorList>
    </citation>
    <scope>NUCLEOTIDE SEQUENCE [LARGE SCALE GENOMIC DNA]</scope>
    <source>
        <strain evidence="5 6">NM87_A27A</strain>
    </source>
</reference>
<proteinExistence type="predicted"/>
<keyword evidence="2" id="KW-1133">Transmembrane helix</keyword>
<accession>A0A4S4F5F8</accession>
<evidence type="ECO:0000259" key="4">
    <source>
        <dbReference type="Pfam" id="PF17998"/>
    </source>
</evidence>
<evidence type="ECO:0000256" key="1">
    <source>
        <dbReference type="SAM" id="MobiDB-lite"/>
    </source>
</evidence>
<comment type="caution">
    <text evidence="5">The sequence shown here is derived from an EMBL/GenBank/DDBJ whole genome shotgun (WGS) entry which is preliminary data.</text>
</comment>
<evidence type="ECO:0000259" key="3">
    <source>
        <dbReference type="Pfam" id="PF16364"/>
    </source>
</evidence>
<dbReference type="Proteomes" id="UP000306798">
    <property type="component" value="Unassembled WGS sequence"/>
</dbReference>
<dbReference type="InterPro" id="IPR026466">
    <property type="entry name" value="Fim_isopep_form_D2_dom"/>
</dbReference>
<feature type="domain" description="Adhesin isopeptide-forming adherence" evidence="4">
    <location>
        <begin position="975"/>
        <end position="1154"/>
    </location>
</feature>
<keyword evidence="2" id="KW-0472">Membrane</keyword>
<feature type="domain" description="Cell surface antigen C-terminal" evidence="3">
    <location>
        <begin position="1158"/>
        <end position="1327"/>
    </location>
</feature>
<sequence>MFNIVRRRVRMGFFGKGRRKPGRPTGKRLVAAVAAAATLVGGIVAPAAFADGGSGSGTGSGGSESIGMFWQYRDSNTGSFGPASNFASVQAAFNAAGVSLTGDGVTRAQQALASARSECESNFAKHHPGEGAADCRVVGVGSVYVKRSSTDDGSGWASENLWQQLWDSAIAPGNYYHGGQGYRVGDPFEDDASMSVTKLMQKEASKPNTGVIVIVLNKYQPKPPAPSTYRLNVTTNVNAPANLTAGSRDAVSDVIHARGGNGEKVNANAILHYDGGPTMGAKSAAKGVSISTNGDTTTPQFTPSDLGMANGWESGRYWFDVQIAKQGLMDAAVDTADREASESFTILPYQLSVTTQINVPDGVRVGGTDAVSDVIHARGGNGEKVDMDVVFRYDGNDYVEAKSVTKRVSAATNGDTTSPQFSPSDLGLKDGWEAGTYWFDIKVAKQKNMAAAVDTPDREASESFRVSEEPPTKLEKSIEKGVSADAMVNRTTIVTGTGRGGYEMTIRDIIDPKGQKYTVDTFKMVDLTDNNKDISNQFTINWDQATNTVSAVRTADKGRMPNDHDWQLSFDVTMHTPAISEVVDHAERTWNHTPTASTDSKKFPTWTPNPDKSWVKQTPDGKWAAVIDPDETNATGADRNRFLDGEKVASVVNGIVSADLIDAPTRFELMDDWTRADYIFDADPKGVKVYMADAGSNTASSVYDIVNKGQDVTDQFDIRTEGTKAVAAMKADALKELQGLKAHRQYTLLIPGVTNFANGGGAEQVREDAGKQPGDEVEFCTVPSTDAKLTNSGSQTINGDTKPTNEPWICGYVPPVKKDVVSEASQGGEQESVQGKTVFPGQKLEYQLTTTPKLPGNLAYTVEHVAVTDQYDQWLVPDKQTVEVMDLSTGKSVSKKSYTTVWDDAAHTLTLTFDEAWVDANWKAGTNPRIMVRFEGTVSEDAPNQSKVENQWQLTLNNTITPSNKVFNVPPTLVPDKKDTQADPTIDIDGRTALLGDRIYYRIGLDASKLDKDDLAYRVQRLGIVDDYDDEYLTLDTDGIEVLDQAGKDVTDRFNIQEQDGIAYVFAKTVDTQIPATGETVKGDPQPTDLKDYCERKLDPLKDAYIDQQLLGQKYQVVLPMTVSKVSDGYVVKNKAIQVTNDRRDETNTVSNPLKEINPAKDVVVNMGDESANGKSIYLNHTFLYQLDSSILPTNRAYPKITDWKIVDRLDTTHDKYTGQWAVYATRDLTDGDSVLAKRGERIAGSTVDGSRFGGALFEAAQTDDGTVTVTATQRYLDLVSAMDAEAGWRAYLQCERIATGERIVNTFTETINGVDRPSNEVWTHTPDLTPSIDVEKFDWPSGEQDGDRDEVKDALKMESGDIRIGIRITNTSRVDKDGKGMDLTRLALSDKLLAGSGTLTDIEYPKDWDTLVLKPGESIVLQAMLRGVKAGDKHTNRVTVTARPIIDCPVLDDDPFDDQPGKAAEGPCYDTAVRDTDDWNGYRAKPANPLASTGAGIALAVAVMVGLGLTGTILLLVGAKRRATVEDDDTEAPTAA</sequence>
<feature type="transmembrane region" description="Helical" evidence="2">
    <location>
        <begin position="1496"/>
        <end position="1518"/>
    </location>
</feature>
<dbReference type="InterPro" id="IPR032300">
    <property type="entry name" value="Antigen_C"/>
</dbReference>
<evidence type="ECO:0000256" key="2">
    <source>
        <dbReference type="SAM" id="Phobius"/>
    </source>
</evidence>
<feature type="region of interest" description="Disordered" evidence="1">
    <location>
        <begin position="454"/>
        <end position="475"/>
    </location>
</feature>
<feature type="compositionally biased region" description="Basic and acidic residues" evidence="1">
    <location>
        <begin position="455"/>
        <end position="475"/>
    </location>
</feature>
<feature type="region of interest" description="Disordered" evidence="1">
    <location>
        <begin position="592"/>
        <end position="617"/>
    </location>
</feature>
<protein>
    <submittedName>
        <fullName evidence="5">Isopeptide-forming domain-containing fimbrial protein</fullName>
    </submittedName>
</protein>
<organism evidence="5 6">
    <name type="scientific">Bifidobacterium pseudolongum</name>
    <dbReference type="NCBI Taxonomy" id="1694"/>
    <lineage>
        <taxon>Bacteria</taxon>
        <taxon>Bacillati</taxon>
        <taxon>Actinomycetota</taxon>
        <taxon>Actinomycetes</taxon>
        <taxon>Bifidobacteriales</taxon>
        <taxon>Bifidobacteriaceae</taxon>
        <taxon>Bifidobacterium</taxon>
    </lineage>
</organism>
<evidence type="ECO:0000313" key="5">
    <source>
        <dbReference type="EMBL" id="THG24542.1"/>
    </source>
</evidence>
<dbReference type="NCBIfam" id="TIGR04228">
    <property type="entry name" value="isopep_sspB_C2"/>
    <property type="match status" value="1"/>
</dbReference>
<name>A0A4S4F5F8_9BIFI</name>
<dbReference type="Gene3D" id="2.60.40.740">
    <property type="match status" value="3"/>
</dbReference>
<dbReference type="Pfam" id="PF17998">
    <property type="entry name" value="AgI_II_C2"/>
    <property type="match status" value="2"/>
</dbReference>
<dbReference type="EMBL" id="SSTF01000024">
    <property type="protein sequence ID" value="THG24542.1"/>
    <property type="molecule type" value="Genomic_DNA"/>
</dbReference>
<dbReference type="Pfam" id="PF16364">
    <property type="entry name" value="Antigen_C"/>
    <property type="match status" value="1"/>
</dbReference>
<feature type="domain" description="Adhesin isopeptide-forming adherence" evidence="4">
    <location>
        <begin position="821"/>
        <end position="968"/>
    </location>
</feature>
<keyword evidence="2" id="KW-0812">Transmembrane</keyword>
<dbReference type="InterPro" id="IPR026345">
    <property type="entry name" value="Adh_isopep-form_adh_dom"/>
</dbReference>
<dbReference type="NCBIfam" id="TIGR04226">
    <property type="entry name" value="RrgB_K2N_iso_D2"/>
    <property type="match status" value="1"/>
</dbReference>
<gene>
    <name evidence="5" type="ORF">E5991_07925</name>
</gene>